<evidence type="ECO:0000256" key="7">
    <source>
        <dbReference type="ARBA" id="ARBA00022692"/>
    </source>
</evidence>
<keyword evidence="10" id="KW-0902">Two-component regulatory system</keyword>
<dbReference type="SMART" id="SM00387">
    <property type="entry name" value="HATPase_c"/>
    <property type="match status" value="1"/>
</dbReference>
<evidence type="ECO:0000313" key="15">
    <source>
        <dbReference type="EMBL" id="OFJ51570.1"/>
    </source>
</evidence>
<dbReference type="GO" id="GO:0000155">
    <property type="term" value="F:phosphorelay sensor kinase activity"/>
    <property type="evidence" value="ECO:0007669"/>
    <property type="project" value="InterPro"/>
</dbReference>
<keyword evidence="6" id="KW-0808">Transferase</keyword>
<dbReference type="AlphaFoldDB" id="A0A1E8Q0J8"/>
<evidence type="ECO:0000256" key="9">
    <source>
        <dbReference type="ARBA" id="ARBA00022989"/>
    </source>
</evidence>
<evidence type="ECO:0000256" key="8">
    <source>
        <dbReference type="ARBA" id="ARBA00022777"/>
    </source>
</evidence>
<comment type="subcellular location">
    <subcellularLocation>
        <location evidence="3">Cell membrane</location>
    </subcellularLocation>
</comment>
<dbReference type="Proteomes" id="UP000178953">
    <property type="component" value="Unassembled WGS sequence"/>
</dbReference>
<evidence type="ECO:0000259" key="13">
    <source>
        <dbReference type="PROSITE" id="PS50109"/>
    </source>
</evidence>
<evidence type="ECO:0000256" key="10">
    <source>
        <dbReference type="ARBA" id="ARBA00023012"/>
    </source>
</evidence>
<dbReference type="PANTHER" id="PTHR45436:SF5">
    <property type="entry name" value="SENSOR HISTIDINE KINASE TRCS"/>
    <property type="match status" value="1"/>
</dbReference>
<evidence type="ECO:0000256" key="12">
    <source>
        <dbReference type="SAM" id="Phobius"/>
    </source>
</evidence>
<feature type="transmembrane region" description="Helical" evidence="12">
    <location>
        <begin position="21"/>
        <end position="42"/>
    </location>
</feature>
<dbReference type="InterPro" id="IPR036890">
    <property type="entry name" value="HATPase_C_sf"/>
</dbReference>
<keyword evidence="16" id="KW-1185">Reference proteome</keyword>
<dbReference type="SUPFAM" id="SSF55874">
    <property type="entry name" value="ATPase domain of HSP90 chaperone/DNA topoisomerase II/histidine kinase"/>
    <property type="match status" value="1"/>
</dbReference>
<evidence type="ECO:0000259" key="14">
    <source>
        <dbReference type="PROSITE" id="PS50885"/>
    </source>
</evidence>
<evidence type="ECO:0000256" key="5">
    <source>
        <dbReference type="ARBA" id="ARBA00022553"/>
    </source>
</evidence>
<dbReference type="CDD" id="cd00075">
    <property type="entry name" value="HATPase"/>
    <property type="match status" value="1"/>
</dbReference>
<gene>
    <name evidence="15" type="ORF">BEL07_22070</name>
</gene>
<evidence type="ECO:0000313" key="16">
    <source>
        <dbReference type="Proteomes" id="UP000178953"/>
    </source>
</evidence>
<dbReference type="GO" id="GO:0005886">
    <property type="term" value="C:plasma membrane"/>
    <property type="evidence" value="ECO:0007669"/>
    <property type="project" value="UniProtKB-SubCell"/>
</dbReference>
<organism evidence="15 16">
    <name type="scientific">Mycolicibacterium grossiae</name>
    <dbReference type="NCBI Taxonomy" id="1552759"/>
    <lineage>
        <taxon>Bacteria</taxon>
        <taxon>Bacillati</taxon>
        <taxon>Actinomycetota</taxon>
        <taxon>Actinomycetes</taxon>
        <taxon>Mycobacteriales</taxon>
        <taxon>Mycobacteriaceae</taxon>
        <taxon>Mycolicibacterium</taxon>
    </lineage>
</organism>
<reference evidence="15 16" key="1">
    <citation type="submission" date="2016-09" db="EMBL/GenBank/DDBJ databases">
        <title>genome sequence of Mycobacterium sp. 739 SCH.</title>
        <authorList>
            <person name="Greninger A.L."/>
            <person name="Qin X."/>
            <person name="Jerome K."/>
            <person name="Vora S."/>
            <person name="Quinn K."/>
        </authorList>
    </citation>
    <scope>NUCLEOTIDE SEQUENCE [LARGE SCALE GENOMIC DNA]</scope>
    <source>
        <strain evidence="15 16">SCH</strain>
    </source>
</reference>
<comment type="cofactor">
    <cofactor evidence="2">
        <name>a divalent metal cation</name>
        <dbReference type="ChEBI" id="CHEBI:60240"/>
    </cofactor>
</comment>
<sequence>MTSARRTPWWRPRTLSRQLSLGVSALVTVLVLAVGGVSVYTMGSYVTAMSDDEVAHSLAAFAHEYALGEGRGALDDVTGQASGTVIAVLRDGRVVHSASFDDDGPRPASAATVAALQTRDWADGDPRTVDGGEAGAYRAASTTAGDGSTLVAAVSLRAAQEAIMRKVIAVVAITVAAALLAAGGTVALVRRTLRPLRRVAATAARAARLPLAEEDQRITARVRRADTDPDNEVGIVGETLNRLLANVDSALAVRAESDRRMRRFLTDASHELRTPLAAIQGYAELTRQDGAALPATTEYALARIESESRRMTALVGDMLLLSRLDEGHGLDVGHLDVCALVVDAVNDVAVTAPEHSWRVGLPDGPVWIRGDAARLHQVVTNLLVNARNHTPPGVTVTTAVRAAPRDDGEVELEVADDGPGIDAALLPDLFGRFVRARGTRARETGSSGLGLAIVESITAAHGGTVTVRSEPGRTAFTVRLPAATGAAPG</sequence>
<dbReference type="InterPro" id="IPR005467">
    <property type="entry name" value="His_kinase_dom"/>
</dbReference>
<dbReference type="InterPro" id="IPR003660">
    <property type="entry name" value="HAMP_dom"/>
</dbReference>
<comment type="caution">
    <text evidence="15">The sequence shown here is derived from an EMBL/GenBank/DDBJ whole genome shotgun (WGS) entry which is preliminary data.</text>
</comment>
<dbReference type="RefSeq" id="WP_070355206.1">
    <property type="nucleotide sequence ID" value="NZ_CP043474.1"/>
</dbReference>
<keyword evidence="8 15" id="KW-0418">Kinase</keyword>
<evidence type="ECO:0000256" key="1">
    <source>
        <dbReference type="ARBA" id="ARBA00000085"/>
    </source>
</evidence>
<dbReference type="GO" id="GO:0005509">
    <property type="term" value="F:calcium ion binding"/>
    <property type="evidence" value="ECO:0007669"/>
    <property type="project" value="UniProtKB-ARBA"/>
</dbReference>
<dbReference type="OrthoDB" id="9786919at2"/>
<evidence type="ECO:0000256" key="2">
    <source>
        <dbReference type="ARBA" id="ARBA00001968"/>
    </source>
</evidence>
<comment type="catalytic activity">
    <reaction evidence="1">
        <text>ATP + protein L-histidine = ADP + protein N-phospho-L-histidine.</text>
        <dbReference type="EC" id="2.7.13.3"/>
    </reaction>
</comment>
<dbReference type="EMBL" id="MCHX01000062">
    <property type="protein sequence ID" value="OFJ51570.1"/>
    <property type="molecule type" value="Genomic_DNA"/>
</dbReference>
<keyword evidence="9 12" id="KW-1133">Transmembrane helix</keyword>
<dbReference type="SUPFAM" id="SSF47384">
    <property type="entry name" value="Homodimeric domain of signal transducing histidine kinase"/>
    <property type="match status" value="1"/>
</dbReference>
<dbReference type="Pfam" id="PF00512">
    <property type="entry name" value="HisKA"/>
    <property type="match status" value="1"/>
</dbReference>
<feature type="domain" description="Histidine kinase" evidence="13">
    <location>
        <begin position="267"/>
        <end position="484"/>
    </location>
</feature>
<dbReference type="PANTHER" id="PTHR45436">
    <property type="entry name" value="SENSOR HISTIDINE KINASE YKOH"/>
    <property type="match status" value="1"/>
</dbReference>
<dbReference type="FunFam" id="3.30.565.10:FF:000006">
    <property type="entry name" value="Sensor histidine kinase WalK"/>
    <property type="match status" value="1"/>
</dbReference>
<name>A0A1E8Q0J8_9MYCO</name>
<dbReference type="InterPro" id="IPR050428">
    <property type="entry name" value="TCS_sensor_his_kinase"/>
</dbReference>
<dbReference type="Pfam" id="PF02518">
    <property type="entry name" value="HATPase_c"/>
    <property type="match status" value="1"/>
</dbReference>
<evidence type="ECO:0000256" key="3">
    <source>
        <dbReference type="ARBA" id="ARBA00004236"/>
    </source>
</evidence>
<keyword evidence="11 12" id="KW-0472">Membrane</keyword>
<feature type="domain" description="HAMP" evidence="14">
    <location>
        <begin position="190"/>
        <end position="252"/>
    </location>
</feature>
<keyword evidence="7 12" id="KW-0812">Transmembrane</keyword>
<dbReference type="PRINTS" id="PR00344">
    <property type="entry name" value="BCTRLSENSOR"/>
</dbReference>
<accession>A0A1E8Q0J8</accession>
<dbReference type="SMART" id="SM00304">
    <property type="entry name" value="HAMP"/>
    <property type="match status" value="1"/>
</dbReference>
<keyword evidence="5" id="KW-0597">Phosphoprotein</keyword>
<dbReference type="PROSITE" id="PS50885">
    <property type="entry name" value="HAMP"/>
    <property type="match status" value="1"/>
</dbReference>
<dbReference type="SMART" id="SM00388">
    <property type="entry name" value="HisKA"/>
    <property type="match status" value="1"/>
</dbReference>
<dbReference type="PROSITE" id="PS50109">
    <property type="entry name" value="HIS_KIN"/>
    <property type="match status" value="1"/>
</dbReference>
<feature type="transmembrane region" description="Helical" evidence="12">
    <location>
        <begin position="167"/>
        <end position="189"/>
    </location>
</feature>
<evidence type="ECO:0000256" key="6">
    <source>
        <dbReference type="ARBA" id="ARBA00022679"/>
    </source>
</evidence>
<proteinExistence type="predicted"/>
<dbReference type="CDD" id="cd00082">
    <property type="entry name" value="HisKA"/>
    <property type="match status" value="1"/>
</dbReference>
<dbReference type="FunFam" id="1.10.287.130:FF:000001">
    <property type="entry name" value="Two-component sensor histidine kinase"/>
    <property type="match status" value="1"/>
</dbReference>
<dbReference type="Gene3D" id="1.10.287.130">
    <property type="match status" value="1"/>
</dbReference>
<dbReference type="InterPro" id="IPR004358">
    <property type="entry name" value="Sig_transdc_His_kin-like_C"/>
</dbReference>
<protein>
    <recommendedName>
        <fullName evidence="4">histidine kinase</fullName>
        <ecNumber evidence="4">2.7.13.3</ecNumber>
    </recommendedName>
</protein>
<dbReference type="Gene3D" id="3.30.565.10">
    <property type="entry name" value="Histidine kinase-like ATPase, C-terminal domain"/>
    <property type="match status" value="1"/>
</dbReference>
<dbReference type="InterPro" id="IPR003594">
    <property type="entry name" value="HATPase_dom"/>
</dbReference>
<dbReference type="Gene3D" id="6.10.340.10">
    <property type="match status" value="1"/>
</dbReference>
<dbReference type="EC" id="2.7.13.3" evidence="4"/>
<dbReference type="InterPro" id="IPR003661">
    <property type="entry name" value="HisK_dim/P_dom"/>
</dbReference>
<evidence type="ECO:0000256" key="4">
    <source>
        <dbReference type="ARBA" id="ARBA00012438"/>
    </source>
</evidence>
<dbReference type="InterPro" id="IPR036097">
    <property type="entry name" value="HisK_dim/P_sf"/>
</dbReference>
<evidence type="ECO:0000256" key="11">
    <source>
        <dbReference type="ARBA" id="ARBA00023136"/>
    </source>
</evidence>